<evidence type="ECO:0000259" key="8">
    <source>
        <dbReference type="Pfam" id="PF09770"/>
    </source>
</evidence>
<gene>
    <name evidence="9" type="ORF">FOC4_g10011770</name>
</gene>
<feature type="domain" description="mRNA decay factor PAT1" evidence="8">
    <location>
        <begin position="1"/>
        <end position="811"/>
    </location>
</feature>
<feature type="compositionally biased region" description="Polar residues" evidence="7">
    <location>
        <begin position="271"/>
        <end position="291"/>
    </location>
</feature>
<proteinExistence type="inferred from homology"/>
<dbReference type="HOGENOM" id="CLU_265002_0_0_1"/>
<evidence type="ECO:0000256" key="6">
    <source>
        <dbReference type="ARBA" id="ARBA00023242"/>
    </source>
</evidence>
<evidence type="ECO:0000256" key="7">
    <source>
        <dbReference type="SAM" id="MobiDB-lite"/>
    </source>
</evidence>
<keyword evidence="9" id="KW-0413">Isomerase</keyword>
<organism evidence="9 10">
    <name type="scientific">Fusarium oxysporum f. sp. cubense (strain race 4)</name>
    <name type="common">Panama disease fungus</name>
    <dbReference type="NCBI Taxonomy" id="2502994"/>
    <lineage>
        <taxon>Eukaryota</taxon>
        <taxon>Fungi</taxon>
        <taxon>Dikarya</taxon>
        <taxon>Ascomycota</taxon>
        <taxon>Pezizomycotina</taxon>
        <taxon>Sordariomycetes</taxon>
        <taxon>Hypocreomycetidae</taxon>
        <taxon>Hypocreales</taxon>
        <taxon>Nectriaceae</taxon>
        <taxon>Fusarium</taxon>
        <taxon>Fusarium oxysporum species complex</taxon>
    </lineage>
</organism>
<feature type="compositionally biased region" description="Low complexity" evidence="7">
    <location>
        <begin position="233"/>
        <end position="242"/>
    </location>
</feature>
<feature type="region of interest" description="Disordered" evidence="7">
    <location>
        <begin position="490"/>
        <end position="511"/>
    </location>
</feature>
<evidence type="ECO:0000256" key="5">
    <source>
        <dbReference type="ARBA" id="ARBA00022884"/>
    </source>
</evidence>
<keyword evidence="6" id="KW-0539">Nucleus</keyword>
<feature type="region of interest" description="Disordered" evidence="7">
    <location>
        <begin position="935"/>
        <end position="956"/>
    </location>
</feature>
<protein>
    <submittedName>
        <fullName evidence="9">DNA topoisomerase 2-associated protein pat1</fullName>
    </submittedName>
</protein>
<evidence type="ECO:0000256" key="1">
    <source>
        <dbReference type="ARBA" id="ARBA00004123"/>
    </source>
</evidence>
<dbReference type="PANTHER" id="PTHR21551:SF0">
    <property type="entry name" value="PROTEIN ASSOCIATED WITH TOPO II RELATED-1, ISOFORM A"/>
    <property type="match status" value="1"/>
</dbReference>
<dbReference type="EMBL" id="KB726997">
    <property type="protein sequence ID" value="EMT60499.1"/>
    <property type="molecule type" value="Genomic_DNA"/>
</dbReference>
<evidence type="ECO:0000256" key="2">
    <source>
        <dbReference type="ARBA" id="ARBA00004201"/>
    </source>
</evidence>
<sequence>MSFFGFDTTRHNTAAPGFSQSHDPFAGLSGRDGDDDALDFEETYDGLGDQLEETGDAFNDDTFGDSGPAVSRSAGKDFDFFGQTAKVADAIEEEHLRYNRQGPAAKPAASAQAHSSVNQYASADYQSYYSNQPYQQQSYQQPVRSGYEKYREPEALPDLHVDRSIWGIGPSKPAQQASPAPVPAAQPAQHAPSRKVMSLEEVEAAMRSQPKQQTPQPHAADLSYQQPPHGFTAHQQQPPQAHGHGHPVTILQRPQSTQSKPTPPAPGLQATPVQHQQQLHANPTQILQNPNRAGPDAHVPPQHGHHSKQSHGAIPNAAQLQAHPQMQQMSEEEKAAYLDQETKRAKRNHKIWLLSKDNGLMTPQDKNFITRIQLQQLVSATGNPVEGSDASIAEDFYYQVYSHIRAGQRQNPSQPLSNFAQTYLYQTGSRQGGMRRHGRPAENHFQRMEQQVQRAVEAAKNKPKNPQLVIAGSLGKISFSNAKTPKPLLSIKRTESEHQRPNNGKKGSSLDRKTILRNVEKVYQTLMQIEDHVRLIPPPMTGPDEELENKHKEWATILETYNAKLWQELKVHEQIGVVVPHPFIAFLSCAKGEKAIPRLFPHLSFEQRTTILTMIIYHLDQLDVVQGAAITPGEVTTINARMREKIELFISTVMPSLMQYFNDTGLDIVDGVLNLIATKLNVDLIARSRIGVSMLTLILSRAVLLKQTGAGTPEQWDNWDRTFEILFSRLEPSLPYIFPGSVNTGEDVYVWQLLAAMGVSATHDQQTRLVLAVKDRVLDTVTVSKTLPPAMGAERLNSVNLFMRSIGLDVELLQVYMLAKILLGAVLFSVEGSDASIAEDFYYQVYSHIRAGQRQNPSQPLSNFAQTYLYQTGSRQGGMRRHGRPAENHFQRMEQQVQRAVEAAKNKPKNPQLVIAGSLGKISFSNAKTPKPLLSIKRTESEHQRPNNGKKGSSLDRKTILRNVEKVYQTLMQIEDHVRLIPPPMTGPDEELENKHKEWATILETYNAKLWQELKVHEQIGVVVPHPFIAFLSCAKGEKAIPRLFPHLSFEQRTTILTMIIYHLDQLDVVQGAAITPGEVTTINARMREKIELFISTVMPSLMQYFNDTGLDIVDGVLNLIATKLNVDLIARSRIGVSMLTLILSRAVLLKQTGAGTPEQWDNWDRTFEILFSRLEPSLPYIFPGSVNTGEDVYVWQLLAAMGVSATHDQQTRLVLAVKDRVLDTVTVSKTLPPAMGAERLNSVNLFMRSIGLDVELLQ</sequence>
<feature type="region of interest" description="Disordered" evidence="7">
    <location>
        <begin position="1"/>
        <end position="75"/>
    </location>
</feature>
<dbReference type="Pfam" id="PF09770">
    <property type="entry name" value="PAT1"/>
    <property type="match status" value="2"/>
</dbReference>
<feature type="domain" description="mRNA decay factor PAT1" evidence="8">
    <location>
        <begin position="831"/>
        <end position="1256"/>
    </location>
</feature>
<feature type="compositionally biased region" description="Acidic residues" evidence="7">
    <location>
        <begin position="33"/>
        <end position="63"/>
    </location>
</feature>
<feature type="region of interest" description="Disordered" evidence="7">
    <location>
        <begin position="164"/>
        <end position="312"/>
    </location>
</feature>
<name>N1R6P7_FUSC4</name>
<keyword evidence="10" id="KW-1185">Reference proteome</keyword>
<evidence type="ECO:0000256" key="3">
    <source>
        <dbReference type="ARBA" id="ARBA00009138"/>
    </source>
</evidence>
<dbReference type="Proteomes" id="UP000016929">
    <property type="component" value="Unassembled WGS sequence"/>
</dbReference>
<comment type="subcellular location">
    <subcellularLocation>
        <location evidence="2">Cytoplasm</location>
        <location evidence="2">P-body</location>
    </subcellularLocation>
    <subcellularLocation>
        <location evidence="1">Nucleus</location>
    </subcellularLocation>
</comment>
<dbReference type="OrthoDB" id="74835at2759"/>
<dbReference type="GO" id="GO:0000290">
    <property type="term" value="P:deadenylation-dependent decapping of nuclear-transcribed mRNA"/>
    <property type="evidence" value="ECO:0007669"/>
    <property type="project" value="InterPro"/>
</dbReference>
<evidence type="ECO:0000313" key="10">
    <source>
        <dbReference type="Proteomes" id="UP000016929"/>
    </source>
</evidence>
<keyword evidence="5" id="KW-0694">RNA-binding</keyword>
<dbReference type="AlphaFoldDB" id="N1R6P7"/>
<dbReference type="InterPro" id="IPR039900">
    <property type="entry name" value="Pat1-like"/>
</dbReference>
<dbReference type="PANTHER" id="PTHR21551">
    <property type="entry name" value="TOPOISOMERASE II-ASSOCIATED PROTEIN PAT1"/>
    <property type="match status" value="1"/>
</dbReference>
<feature type="compositionally biased region" description="Low complexity" evidence="7">
    <location>
        <begin position="170"/>
        <end position="191"/>
    </location>
</feature>
<reference evidence="10" key="2">
    <citation type="journal article" date="2014" name="PLoS ONE">
        <title>Genome and Transcriptome Analysis of the Fungal Pathogen Fusarium oxysporum f. sp. cubense Causing Banana Vascular Wilt Disease.</title>
        <authorList>
            <person name="Guo L."/>
            <person name="Han L."/>
            <person name="Yang L."/>
            <person name="Zeng H."/>
            <person name="Fan D."/>
            <person name="Zhu Y."/>
            <person name="Feng Y."/>
            <person name="Wang G."/>
            <person name="Peng C."/>
            <person name="Jiang X."/>
            <person name="Zhou D."/>
            <person name="Ni P."/>
            <person name="Liang C."/>
            <person name="Liu L."/>
            <person name="Wang J."/>
            <person name="Mao C."/>
            <person name="Fang X."/>
            <person name="Peng M."/>
            <person name="Huang J."/>
        </authorList>
    </citation>
    <scope>NUCLEOTIDE SEQUENCE [LARGE SCALE GENOMIC DNA]</scope>
    <source>
        <strain evidence="10">race 4</strain>
    </source>
</reference>
<dbReference type="GO" id="GO:0016853">
    <property type="term" value="F:isomerase activity"/>
    <property type="evidence" value="ECO:0007669"/>
    <property type="project" value="UniProtKB-KW"/>
</dbReference>
<dbReference type="GO" id="GO:0003723">
    <property type="term" value="F:RNA binding"/>
    <property type="evidence" value="ECO:0007669"/>
    <property type="project" value="UniProtKB-KW"/>
</dbReference>
<dbReference type="GO" id="GO:0005634">
    <property type="term" value="C:nucleus"/>
    <property type="evidence" value="ECO:0007669"/>
    <property type="project" value="UniProtKB-SubCell"/>
</dbReference>
<dbReference type="InterPro" id="IPR019167">
    <property type="entry name" value="PAT1_dom"/>
</dbReference>
<reference evidence="10" key="1">
    <citation type="submission" date="2012-09" db="EMBL/GenBank/DDBJ databases">
        <title>Genome sequencing and comparative transcriptomics of race 1 and race 4 of banana pathogen: Fusarium oxysporum f. sp. cubense.</title>
        <authorList>
            <person name="Fang X."/>
            <person name="Huang J."/>
        </authorList>
    </citation>
    <scope>NUCLEOTIDE SEQUENCE [LARGE SCALE GENOMIC DNA]</scope>
    <source>
        <strain evidence="10">race 4</strain>
    </source>
</reference>
<keyword evidence="4" id="KW-0963">Cytoplasm</keyword>
<dbReference type="STRING" id="1229665.N1R6P7"/>
<evidence type="ECO:0000256" key="4">
    <source>
        <dbReference type="ARBA" id="ARBA00022490"/>
    </source>
</evidence>
<accession>N1R6P7</accession>
<evidence type="ECO:0000313" key="9">
    <source>
        <dbReference type="EMBL" id="EMT60499.1"/>
    </source>
</evidence>
<comment type="similarity">
    <text evidence="3">Belongs to the PAT1 family.</text>
</comment>
<dbReference type="GO" id="GO:0000932">
    <property type="term" value="C:P-body"/>
    <property type="evidence" value="ECO:0007669"/>
    <property type="project" value="UniProtKB-SubCell"/>
</dbReference>
<dbReference type="GO" id="GO:0033962">
    <property type="term" value="P:P-body assembly"/>
    <property type="evidence" value="ECO:0007669"/>
    <property type="project" value="TreeGrafter"/>
</dbReference>